<dbReference type="RefSeq" id="WP_091649047.1">
    <property type="nucleotide sequence ID" value="NZ_FMHW01000002.1"/>
</dbReference>
<dbReference type="Proteomes" id="UP000198959">
    <property type="component" value="Unassembled WGS sequence"/>
</dbReference>
<accession>A0A1C6TDB5</accession>
<keyword evidence="3" id="KW-1185">Reference proteome</keyword>
<dbReference type="EMBL" id="FMHW01000002">
    <property type="protein sequence ID" value="SCL39820.1"/>
    <property type="molecule type" value="Genomic_DNA"/>
</dbReference>
<feature type="region of interest" description="Disordered" evidence="1">
    <location>
        <begin position="28"/>
        <end position="66"/>
    </location>
</feature>
<proteinExistence type="predicted"/>
<dbReference type="OrthoDB" id="3399574at2"/>
<protein>
    <submittedName>
        <fullName evidence="2">Uncharacterized protein</fullName>
    </submittedName>
</protein>
<organism evidence="2 3">
    <name type="scientific">Micromonospora pallida</name>
    <dbReference type="NCBI Taxonomy" id="145854"/>
    <lineage>
        <taxon>Bacteria</taxon>
        <taxon>Bacillati</taxon>
        <taxon>Actinomycetota</taxon>
        <taxon>Actinomycetes</taxon>
        <taxon>Micromonosporales</taxon>
        <taxon>Micromonosporaceae</taxon>
        <taxon>Micromonospora</taxon>
    </lineage>
</organism>
<gene>
    <name evidence="2" type="ORF">GA0074692_5496</name>
</gene>
<evidence type="ECO:0000313" key="2">
    <source>
        <dbReference type="EMBL" id="SCL39820.1"/>
    </source>
</evidence>
<dbReference type="AlphaFoldDB" id="A0A1C6TDB5"/>
<evidence type="ECO:0000313" key="3">
    <source>
        <dbReference type="Proteomes" id="UP000198959"/>
    </source>
</evidence>
<name>A0A1C6TDB5_9ACTN</name>
<evidence type="ECO:0000256" key="1">
    <source>
        <dbReference type="SAM" id="MobiDB-lite"/>
    </source>
</evidence>
<sequence>MNSSLNGEDLPINRRVPSAGRWALRDLADRDQRHTGPFGSFEGGGDPAIENPARPYRGSGGSYARR</sequence>
<reference evidence="3" key="1">
    <citation type="submission" date="2016-06" db="EMBL/GenBank/DDBJ databases">
        <authorList>
            <person name="Varghese N."/>
            <person name="Submissions Spin"/>
        </authorList>
    </citation>
    <scope>NUCLEOTIDE SEQUENCE [LARGE SCALE GENOMIC DNA]</scope>
    <source>
        <strain evidence="3">DSM 43817</strain>
    </source>
</reference>